<dbReference type="InterPro" id="IPR050148">
    <property type="entry name" value="Terpene_synthase-like"/>
</dbReference>
<gene>
    <name evidence="6" type="ORF">O6P43_012828</name>
</gene>
<comment type="cofactor">
    <cofactor evidence="1">
        <name>Mg(2+)</name>
        <dbReference type="ChEBI" id="CHEBI:18420"/>
    </cofactor>
</comment>
<organism evidence="6 7">
    <name type="scientific">Quillaja saponaria</name>
    <name type="common">Soap bark tree</name>
    <dbReference type="NCBI Taxonomy" id="32244"/>
    <lineage>
        <taxon>Eukaryota</taxon>
        <taxon>Viridiplantae</taxon>
        <taxon>Streptophyta</taxon>
        <taxon>Embryophyta</taxon>
        <taxon>Tracheophyta</taxon>
        <taxon>Spermatophyta</taxon>
        <taxon>Magnoliopsida</taxon>
        <taxon>eudicotyledons</taxon>
        <taxon>Gunneridae</taxon>
        <taxon>Pentapetalae</taxon>
        <taxon>rosids</taxon>
        <taxon>fabids</taxon>
        <taxon>Fabales</taxon>
        <taxon>Quillajaceae</taxon>
        <taxon>Quillaja</taxon>
    </lineage>
</organism>
<feature type="domain" description="Terpene synthase N-terminal" evidence="5">
    <location>
        <begin position="221"/>
        <end position="418"/>
    </location>
</feature>
<evidence type="ECO:0000256" key="1">
    <source>
        <dbReference type="ARBA" id="ARBA00001946"/>
    </source>
</evidence>
<proteinExistence type="predicted"/>
<protein>
    <submittedName>
        <fullName evidence="6">Terpene synthase</fullName>
    </submittedName>
</protein>
<evidence type="ECO:0000256" key="2">
    <source>
        <dbReference type="ARBA" id="ARBA00022723"/>
    </source>
</evidence>
<dbReference type="KEGG" id="qsa:O6P43_012828"/>
<dbReference type="InterPro" id="IPR008930">
    <property type="entry name" value="Terpenoid_cyclase/PrenylTrfase"/>
</dbReference>
<accession>A0AAD7PUU1</accession>
<dbReference type="PANTHER" id="PTHR31739:SF34">
    <property type="entry name" value="TERPENE SYNTHASE METAL-BINDING DOMAIN-CONTAINING PROTEIN"/>
    <property type="match status" value="1"/>
</dbReference>
<evidence type="ECO:0000259" key="5">
    <source>
        <dbReference type="Pfam" id="PF01397"/>
    </source>
</evidence>
<dbReference type="InterPro" id="IPR001906">
    <property type="entry name" value="Terpene_synth_N"/>
</dbReference>
<name>A0AAD7PUU1_QUISA</name>
<sequence>MLLSCSSGIKPVSGHSNIEIRKATPGLYPTRIQINGDVQQNAQETITRIRAMFNNIQLSVSPYDTAWVAMAPSFDSKHMPCFPQCLNWIIENQQASGSWSLDPSHQLLVKESLSSTLACVLALHKWNAGELIVNKGLDFLLSNSWAIEDKNQFSPVGFDIIFPGMIQYAKDIGLNLPLDSSSVDVILQKRDREVERALNIGSERTKRDLAYVSEGLSGLIDWKDVMKYQRSNGSLFNSPATTAAALTHHSDDKSFMYLQSLLDRYGNAAPTIFPLDKYIGLSLVETLVRLGLDRYFKTEIKGILDETYRCWLQGSDEIFLDITCCAMGFRLLRMNGYGVSSDSLSQFCTQEQCFNFRSTRVIDTETVLELYRASQTIINQSDPVLENIYSWTHSFLNQVVADGACHEKKLNKEVEYALKYSIHASLDRLETKKNIELYEPDKVGLLKASYRFFNADQNNDMLALSVQDFNMCQAKLREELEELELWAKEYKLDQIKYSRLRVSLAYFTIASVLFCPVLS</sequence>
<evidence type="ECO:0000256" key="4">
    <source>
        <dbReference type="ARBA" id="ARBA00023239"/>
    </source>
</evidence>
<dbReference type="InterPro" id="IPR008949">
    <property type="entry name" value="Isoprenoid_synthase_dom_sf"/>
</dbReference>
<dbReference type="Proteomes" id="UP001163823">
    <property type="component" value="Chromosome 5"/>
</dbReference>
<evidence type="ECO:0000313" key="6">
    <source>
        <dbReference type="EMBL" id="KAJ7968773.1"/>
    </source>
</evidence>
<dbReference type="GO" id="GO:0000287">
    <property type="term" value="F:magnesium ion binding"/>
    <property type="evidence" value="ECO:0007669"/>
    <property type="project" value="TreeGrafter"/>
</dbReference>
<evidence type="ECO:0000256" key="3">
    <source>
        <dbReference type="ARBA" id="ARBA00022842"/>
    </source>
</evidence>
<keyword evidence="2" id="KW-0479">Metal-binding</keyword>
<dbReference type="GO" id="GO:0009507">
    <property type="term" value="C:chloroplast"/>
    <property type="evidence" value="ECO:0007669"/>
    <property type="project" value="TreeGrafter"/>
</dbReference>
<keyword evidence="3" id="KW-0460">Magnesium</keyword>
<dbReference type="Gene3D" id="1.50.10.160">
    <property type="match status" value="1"/>
</dbReference>
<dbReference type="GO" id="GO:0009686">
    <property type="term" value="P:gibberellin biosynthetic process"/>
    <property type="evidence" value="ECO:0007669"/>
    <property type="project" value="TreeGrafter"/>
</dbReference>
<keyword evidence="4" id="KW-0456">Lyase</keyword>
<dbReference type="SFLD" id="SFLDG01014">
    <property type="entry name" value="Terpene_Cyclase_Like_1_N-term"/>
    <property type="match status" value="1"/>
</dbReference>
<keyword evidence="7" id="KW-1185">Reference proteome</keyword>
<dbReference type="InterPro" id="IPR036965">
    <property type="entry name" value="Terpene_synth_N_sf"/>
</dbReference>
<dbReference type="AlphaFoldDB" id="A0AAD7PUU1"/>
<evidence type="ECO:0000313" key="7">
    <source>
        <dbReference type="Proteomes" id="UP001163823"/>
    </source>
</evidence>
<dbReference type="FunFam" id="1.50.10.130:FF:000002">
    <property type="entry name" value="Ent-copalyl diphosphate synthase, chloroplastic"/>
    <property type="match status" value="1"/>
</dbReference>
<dbReference type="FunFam" id="1.50.10.160:FF:000002">
    <property type="entry name" value="cis-abienol synthase, chloroplastic"/>
    <property type="match status" value="1"/>
</dbReference>
<dbReference type="PANTHER" id="PTHR31739">
    <property type="entry name" value="ENT-COPALYL DIPHOSPHATE SYNTHASE, CHLOROPLASTIC"/>
    <property type="match status" value="1"/>
</dbReference>
<dbReference type="Pfam" id="PF01397">
    <property type="entry name" value="Terpene_synth"/>
    <property type="match status" value="1"/>
</dbReference>
<dbReference type="EMBL" id="JARAOO010000005">
    <property type="protein sequence ID" value="KAJ7968773.1"/>
    <property type="molecule type" value="Genomic_DNA"/>
</dbReference>
<comment type="caution">
    <text evidence="6">The sequence shown here is derived from an EMBL/GenBank/DDBJ whole genome shotgun (WGS) entry which is preliminary data.</text>
</comment>
<dbReference type="Gene3D" id="1.10.600.10">
    <property type="entry name" value="Farnesyl Diphosphate Synthase"/>
    <property type="match status" value="1"/>
</dbReference>
<dbReference type="SUPFAM" id="SSF48239">
    <property type="entry name" value="Terpenoid cyclases/Protein prenyltransferases"/>
    <property type="match status" value="2"/>
</dbReference>
<dbReference type="Gene3D" id="1.50.10.130">
    <property type="entry name" value="Terpene synthase, N-terminal domain"/>
    <property type="match status" value="1"/>
</dbReference>
<dbReference type="GO" id="GO:0010333">
    <property type="term" value="F:terpene synthase activity"/>
    <property type="evidence" value="ECO:0007669"/>
    <property type="project" value="InterPro"/>
</dbReference>
<dbReference type="SUPFAM" id="SSF48576">
    <property type="entry name" value="Terpenoid synthases"/>
    <property type="match status" value="1"/>
</dbReference>
<reference evidence="6" key="1">
    <citation type="journal article" date="2023" name="Science">
        <title>Elucidation of the pathway for biosynthesis of saponin adjuvants from the soapbark tree.</title>
        <authorList>
            <person name="Reed J."/>
            <person name="Orme A."/>
            <person name="El-Demerdash A."/>
            <person name="Owen C."/>
            <person name="Martin L.B.B."/>
            <person name="Misra R.C."/>
            <person name="Kikuchi S."/>
            <person name="Rejzek M."/>
            <person name="Martin A.C."/>
            <person name="Harkess A."/>
            <person name="Leebens-Mack J."/>
            <person name="Louveau T."/>
            <person name="Stephenson M.J."/>
            <person name="Osbourn A."/>
        </authorList>
    </citation>
    <scope>NUCLEOTIDE SEQUENCE</scope>
    <source>
        <strain evidence="6">S10</strain>
    </source>
</reference>